<evidence type="ECO:0000313" key="1">
    <source>
        <dbReference type="EMBL" id="CAL5036922.1"/>
    </source>
</evidence>
<reference evidence="1" key="1">
    <citation type="submission" date="2024-10" db="EMBL/GenBank/DDBJ databases">
        <authorList>
            <person name="Ryan C."/>
        </authorList>
    </citation>
    <scope>NUCLEOTIDE SEQUENCE [LARGE SCALE GENOMIC DNA]</scope>
</reference>
<dbReference type="PANTHER" id="PTHR34709:SF28">
    <property type="entry name" value="OS08G0272601 PROTEIN"/>
    <property type="match status" value="1"/>
</dbReference>
<sequence length="343" mass="38813">MDQYASFVNGILARRTQSDCAVESLDILYKTTDSNARLDPMFRRGPAPAGPSNSASTAWSIRHFDYDEDHVSNKDGDGDEKKPMVLLDELPSPTRLETMRLALGGHTRLRLPASMKFASLTDLSLEKIKFVDGGARLLARLVSSVSCPLLQKLRMTKLGFPNFNEEMLLEAEVLSELWVEDVNVVAVELKTPRLRVLLVDKCYHEVFEEDVDIIRSRVPHLPHITTLIVNVSLSFERHDFGAGVASLLTRFSLRLPFFLTMNYDLRAGLGLSCDPQDHWTSNEFSVDHLQEVELRGLTGVDCELWFMKAVFTSARGLRKVAVSFYPTCWQHEDKMDAFERICT</sequence>
<organism evidence="1 2">
    <name type="scientific">Urochloa decumbens</name>
    <dbReference type="NCBI Taxonomy" id="240449"/>
    <lineage>
        <taxon>Eukaryota</taxon>
        <taxon>Viridiplantae</taxon>
        <taxon>Streptophyta</taxon>
        <taxon>Embryophyta</taxon>
        <taxon>Tracheophyta</taxon>
        <taxon>Spermatophyta</taxon>
        <taxon>Magnoliopsida</taxon>
        <taxon>Liliopsida</taxon>
        <taxon>Poales</taxon>
        <taxon>Poaceae</taxon>
        <taxon>PACMAD clade</taxon>
        <taxon>Panicoideae</taxon>
        <taxon>Panicodae</taxon>
        <taxon>Paniceae</taxon>
        <taxon>Melinidinae</taxon>
        <taxon>Urochloa</taxon>
    </lineage>
</organism>
<dbReference type="PANTHER" id="PTHR34709">
    <property type="entry name" value="OS10G0396666 PROTEIN"/>
    <property type="match status" value="1"/>
</dbReference>
<evidence type="ECO:0000313" key="2">
    <source>
        <dbReference type="Proteomes" id="UP001497457"/>
    </source>
</evidence>
<protein>
    <recommendedName>
        <fullName evidence="3">FBD domain-containing protein</fullName>
    </recommendedName>
</protein>
<evidence type="ECO:0008006" key="3">
    <source>
        <dbReference type="Google" id="ProtNLM"/>
    </source>
</evidence>
<dbReference type="InterPro" id="IPR055312">
    <property type="entry name" value="FBL15-like"/>
</dbReference>
<keyword evidence="2" id="KW-1185">Reference proteome</keyword>
<dbReference type="Proteomes" id="UP001497457">
    <property type="component" value="Chromosome 33rd"/>
</dbReference>
<accession>A0ABC9DEM1</accession>
<proteinExistence type="predicted"/>
<dbReference type="AlphaFoldDB" id="A0ABC9DEM1"/>
<dbReference type="EMBL" id="OZ075143">
    <property type="protein sequence ID" value="CAL5036922.1"/>
    <property type="molecule type" value="Genomic_DNA"/>
</dbReference>
<gene>
    <name evidence="1" type="ORF">URODEC1_LOCUS84199</name>
</gene>
<name>A0ABC9DEM1_9POAL</name>